<evidence type="ECO:0000313" key="2">
    <source>
        <dbReference type="EMBL" id="WAJ70065.1"/>
    </source>
</evidence>
<gene>
    <name evidence="2" type="ORF">OLW01_13110</name>
</gene>
<keyword evidence="1" id="KW-0472">Membrane</keyword>
<proteinExistence type="predicted"/>
<keyword evidence="3" id="KW-1185">Reference proteome</keyword>
<dbReference type="EMBL" id="CP109965">
    <property type="protein sequence ID" value="WAJ70065.1"/>
    <property type="molecule type" value="Genomic_DNA"/>
</dbReference>
<sequence length="189" mass="20718">MKLNTAKQPTGFTLIELIIGIMLIATAMLLFTGVLQNSSRFAADPWHQVRASELGSALMNEILAKSFDENSNRSGGYIRCSSNDTAAPDCSLPNTLKADAAENNRSEFDDIDDYNGLDASGDNIVNLNIAKNAELSQAYQKFRVKVVVFYDANFDGIADSNISQFKLIQINITDPLGNQTQFASYKGNY</sequence>
<dbReference type="NCBIfam" id="TIGR02532">
    <property type="entry name" value="IV_pilin_GFxxxE"/>
    <property type="match status" value="1"/>
</dbReference>
<dbReference type="PROSITE" id="PS00409">
    <property type="entry name" value="PROKAR_NTER_METHYL"/>
    <property type="match status" value="1"/>
</dbReference>
<name>A0ABY7AL92_9ALTE</name>
<keyword evidence="1" id="KW-1133">Transmembrane helix</keyword>
<keyword evidence="1" id="KW-0812">Transmembrane</keyword>
<evidence type="ECO:0000256" key="1">
    <source>
        <dbReference type="SAM" id="Phobius"/>
    </source>
</evidence>
<dbReference type="Proteomes" id="UP001163726">
    <property type="component" value="Chromosome"/>
</dbReference>
<dbReference type="InterPro" id="IPR012902">
    <property type="entry name" value="N_methyl_site"/>
</dbReference>
<organism evidence="2 3">
    <name type="scientific">Catenovulum adriaticum</name>
    <dbReference type="NCBI Taxonomy" id="2984846"/>
    <lineage>
        <taxon>Bacteria</taxon>
        <taxon>Pseudomonadati</taxon>
        <taxon>Pseudomonadota</taxon>
        <taxon>Gammaproteobacteria</taxon>
        <taxon>Alteromonadales</taxon>
        <taxon>Alteromonadaceae</taxon>
        <taxon>Catenovulum</taxon>
    </lineage>
</organism>
<feature type="transmembrane region" description="Helical" evidence="1">
    <location>
        <begin position="12"/>
        <end position="35"/>
    </location>
</feature>
<reference evidence="2" key="1">
    <citation type="submission" date="2022-10" db="EMBL/GenBank/DDBJ databases">
        <title>Catenovulum adriacola sp. nov. isolated in the Harbour of Susak.</title>
        <authorList>
            <person name="Schoch T."/>
            <person name="Reich S.J."/>
            <person name="Stoeferle S."/>
            <person name="Flaiz M."/>
            <person name="Kazda M."/>
            <person name="Riedel C.U."/>
            <person name="Duerre P."/>
        </authorList>
    </citation>
    <scope>NUCLEOTIDE SEQUENCE</scope>
    <source>
        <strain evidence="2">TS8</strain>
    </source>
</reference>
<dbReference type="RefSeq" id="WP_268074364.1">
    <property type="nucleotide sequence ID" value="NZ_CP109965.1"/>
</dbReference>
<accession>A0ABY7AL92</accession>
<evidence type="ECO:0000313" key="3">
    <source>
        <dbReference type="Proteomes" id="UP001163726"/>
    </source>
</evidence>
<protein>
    <submittedName>
        <fullName evidence="2">Prepilin-type N-terminal cleavage/methylation domain-containing protein</fullName>
    </submittedName>
</protein>